<protein>
    <submittedName>
        <fullName evidence="2">Uncharacterized protein</fullName>
    </submittedName>
</protein>
<comment type="caution">
    <text evidence="2">The sequence shown here is derived from an EMBL/GenBank/DDBJ whole genome shotgun (WGS) entry which is preliminary data.</text>
</comment>
<gene>
    <name evidence="2" type="ORF">PGLA1383_LOCUS34094</name>
</gene>
<keyword evidence="3" id="KW-1185">Reference proteome</keyword>
<feature type="compositionally biased region" description="Basic and acidic residues" evidence="1">
    <location>
        <begin position="84"/>
        <end position="96"/>
    </location>
</feature>
<feature type="compositionally biased region" description="Basic residues" evidence="1">
    <location>
        <begin position="362"/>
        <end position="371"/>
    </location>
</feature>
<reference evidence="2" key="1">
    <citation type="submission" date="2021-02" db="EMBL/GenBank/DDBJ databases">
        <authorList>
            <person name="Dougan E. K."/>
            <person name="Rhodes N."/>
            <person name="Thang M."/>
            <person name="Chan C."/>
        </authorList>
    </citation>
    <scope>NUCLEOTIDE SEQUENCE</scope>
</reference>
<sequence>MARSGSLPPLPCGGGGGSSGSRRTASVGSRRPPCAPSAPGDAPPARRVPSRERRLPLPPMMNDARSAERRKDSCGSSLTSQSVERQRGELRSEERQPSAGLPRRAQGSFRGSTVHELIWSSMASSMEDRCAGCSKEKVWEIFDAFEAMDVRDVGSVRRKDFVWALGSLGARLDFQKAMNRLQLSAHFHSTAEDLSLEGFLRLAFPSASTAEMATLRRWADLRKVYLLLKPRHGFSAQRMELQRLFELLLEDEVDDVCISLGDIVQSQILTQEELRQALGDRDPTPVTFEDFCQLLKPILAQKYSVTEVSLSPEWRSGVRQRLSLAREELAPAAPVEPQSAARRPPPLPPLGPCRRSGGAKRGGARTARRPPRGWRACEALALSDIAREILA</sequence>
<feature type="region of interest" description="Disordered" evidence="1">
    <location>
        <begin position="329"/>
        <end position="371"/>
    </location>
</feature>
<feature type="region of interest" description="Disordered" evidence="1">
    <location>
        <begin position="1"/>
        <end position="108"/>
    </location>
</feature>
<evidence type="ECO:0000256" key="1">
    <source>
        <dbReference type="SAM" id="MobiDB-lite"/>
    </source>
</evidence>
<dbReference type="Proteomes" id="UP000654075">
    <property type="component" value="Unassembled WGS sequence"/>
</dbReference>
<feature type="compositionally biased region" description="Low complexity" evidence="1">
    <location>
        <begin position="20"/>
        <end position="31"/>
    </location>
</feature>
<organism evidence="2 3">
    <name type="scientific">Polarella glacialis</name>
    <name type="common">Dinoflagellate</name>
    <dbReference type="NCBI Taxonomy" id="89957"/>
    <lineage>
        <taxon>Eukaryota</taxon>
        <taxon>Sar</taxon>
        <taxon>Alveolata</taxon>
        <taxon>Dinophyceae</taxon>
        <taxon>Suessiales</taxon>
        <taxon>Suessiaceae</taxon>
        <taxon>Polarella</taxon>
    </lineage>
</organism>
<evidence type="ECO:0000313" key="2">
    <source>
        <dbReference type="EMBL" id="CAE8616401.1"/>
    </source>
</evidence>
<dbReference type="EMBL" id="CAJNNV010025865">
    <property type="protein sequence ID" value="CAE8616401.1"/>
    <property type="molecule type" value="Genomic_DNA"/>
</dbReference>
<accession>A0A813FRJ0</accession>
<proteinExistence type="predicted"/>
<name>A0A813FRJ0_POLGL</name>
<dbReference type="AlphaFoldDB" id="A0A813FRJ0"/>
<feature type="compositionally biased region" description="Polar residues" evidence="1">
    <location>
        <begin position="74"/>
        <end position="83"/>
    </location>
</feature>
<evidence type="ECO:0000313" key="3">
    <source>
        <dbReference type="Proteomes" id="UP000654075"/>
    </source>
</evidence>